<keyword evidence="2" id="KW-1185">Reference proteome</keyword>
<protein>
    <submittedName>
        <fullName evidence="1">Uncharacterized protein</fullName>
    </submittedName>
</protein>
<dbReference type="Proteomes" id="UP001168821">
    <property type="component" value="Unassembled WGS sequence"/>
</dbReference>
<dbReference type="EMBL" id="JALNTZ010000001">
    <property type="protein sequence ID" value="KAJ3664593.1"/>
    <property type="molecule type" value="Genomic_DNA"/>
</dbReference>
<evidence type="ECO:0000313" key="2">
    <source>
        <dbReference type="Proteomes" id="UP001168821"/>
    </source>
</evidence>
<reference evidence="1" key="1">
    <citation type="journal article" date="2023" name="G3 (Bethesda)">
        <title>Whole genome assemblies of Zophobas morio and Tenebrio molitor.</title>
        <authorList>
            <person name="Kaur S."/>
            <person name="Stinson S.A."/>
            <person name="diCenzo G.C."/>
        </authorList>
    </citation>
    <scope>NUCLEOTIDE SEQUENCE</scope>
    <source>
        <strain evidence="1">QUZm001</strain>
    </source>
</reference>
<name>A0AA38IZG6_9CUCU</name>
<dbReference type="AlphaFoldDB" id="A0AA38IZG6"/>
<comment type="caution">
    <text evidence="1">The sequence shown here is derived from an EMBL/GenBank/DDBJ whole genome shotgun (WGS) entry which is preliminary data.</text>
</comment>
<sequence>MDQFEFGCDENKTKDDDSIISERCWTENYRGDSRKWLIRDGCTSHSKTKWLSTMKSTYPFPLKEELKHMNVGHRRALLLQKMFDEAVEEITNQRDEPPPVEKYCTEYDGNFNSNIKIKKDGHEEEKQKELFEKFPLYTSSPASFWNYKIDKYQRSHTYFPGLTVSADLKNPFKRHSGFTKPISEVLDECNL</sequence>
<evidence type="ECO:0000313" key="1">
    <source>
        <dbReference type="EMBL" id="KAJ3664593.1"/>
    </source>
</evidence>
<organism evidence="1 2">
    <name type="scientific">Zophobas morio</name>
    <dbReference type="NCBI Taxonomy" id="2755281"/>
    <lineage>
        <taxon>Eukaryota</taxon>
        <taxon>Metazoa</taxon>
        <taxon>Ecdysozoa</taxon>
        <taxon>Arthropoda</taxon>
        <taxon>Hexapoda</taxon>
        <taxon>Insecta</taxon>
        <taxon>Pterygota</taxon>
        <taxon>Neoptera</taxon>
        <taxon>Endopterygota</taxon>
        <taxon>Coleoptera</taxon>
        <taxon>Polyphaga</taxon>
        <taxon>Cucujiformia</taxon>
        <taxon>Tenebrionidae</taxon>
        <taxon>Zophobas</taxon>
    </lineage>
</organism>
<proteinExistence type="predicted"/>
<gene>
    <name evidence="1" type="ORF">Zmor_000149</name>
</gene>
<accession>A0AA38IZG6</accession>